<dbReference type="RefSeq" id="WP_272985803.1">
    <property type="nucleotide sequence ID" value="NZ_DSFH01000065.1"/>
</dbReference>
<dbReference type="AlphaFoldDB" id="A0A7C2ZSG3"/>
<reference evidence="3" key="1">
    <citation type="journal article" date="2020" name="mSystems">
        <title>Genome- and Community-Level Interaction Insights into Carbon Utilization and Element Cycling Functions of Hydrothermarchaeota in Hydrothermal Sediment.</title>
        <authorList>
            <person name="Zhou Z."/>
            <person name="Liu Y."/>
            <person name="Xu W."/>
            <person name="Pan J."/>
            <person name="Luo Z.H."/>
            <person name="Li M."/>
        </authorList>
    </citation>
    <scope>NUCLEOTIDE SEQUENCE [LARGE SCALE GENOMIC DNA]</scope>
    <source>
        <strain evidence="3">SpSt-1261</strain>
    </source>
</reference>
<dbReference type="EC" id="5.3.1.23" evidence="2"/>
<dbReference type="PANTHER" id="PTHR43475:SF1">
    <property type="entry name" value="METHYLTHIORIBOSE-1-PHOSPHATE ISOMERASE"/>
    <property type="match status" value="1"/>
</dbReference>
<dbReference type="EMBL" id="DSFH01000065">
    <property type="protein sequence ID" value="HEW64458.1"/>
    <property type="molecule type" value="Genomic_DNA"/>
</dbReference>
<feature type="binding site" evidence="2">
    <location>
        <begin position="66"/>
        <end position="68"/>
    </location>
    <ligand>
        <name>substrate</name>
    </ligand>
</feature>
<dbReference type="HAMAP" id="MF_01678">
    <property type="entry name" value="Salvage_MtnA"/>
    <property type="match status" value="1"/>
</dbReference>
<dbReference type="InterPro" id="IPR037171">
    <property type="entry name" value="NagB/RpiA_transferase-like"/>
</dbReference>
<keyword evidence="2" id="KW-0486">Methionine biosynthesis</keyword>
<feature type="binding site" evidence="2">
    <location>
        <position position="108"/>
    </location>
    <ligand>
        <name>substrate</name>
    </ligand>
</feature>
<dbReference type="FunFam" id="1.20.120.420:FF:000003">
    <property type="entry name" value="Methylthioribose-1-phosphate isomerase"/>
    <property type="match status" value="1"/>
</dbReference>
<keyword evidence="2" id="KW-0028">Amino-acid biosynthesis</keyword>
<comment type="similarity">
    <text evidence="2">Belongs to the EIF-2B alpha/beta/delta subunits family. MtnA subfamily.</text>
</comment>
<dbReference type="NCBIfam" id="TIGR00524">
    <property type="entry name" value="eIF-2B_rel"/>
    <property type="match status" value="1"/>
</dbReference>
<protein>
    <recommendedName>
        <fullName evidence="2">Putative methylthioribose-1-phosphate isomerase</fullName>
        <shortName evidence="2">M1Pi</shortName>
        <shortName evidence="2">MTR-1-P isomerase</shortName>
        <ecNumber evidence="2">5.3.1.23</ecNumber>
    </recommendedName>
    <alternativeName>
        <fullName evidence="2">MTNA-like protein</fullName>
        <shortName evidence="2">aMTNA</shortName>
    </alternativeName>
    <alternativeName>
        <fullName evidence="2">S-methyl-5-thioribose-1-phosphate isomerase</fullName>
    </alternativeName>
</protein>
<dbReference type="Gene3D" id="3.40.50.10470">
    <property type="entry name" value="Translation initiation factor eif-2b, domain 2"/>
    <property type="match status" value="1"/>
</dbReference>
<dbReference type="InterPro" id="IPR011559">
    <property type="entry name" value="Initiation_fac_2B_a/b/d"/>
</dbReference>
<feature type="active site" description="Proton donor" evidence="2">
    <location>
        <position position="256"/>
    </location>
</feature>
<feature type="binding site" evidence="2">
    <location>
        <begin position="266"/>
        <end position="267"/>
    </location>
    <ligand>
        <name>substrate</name>
    </ligand>
</feature>
<proteinExistence type="inferred from homology"/>
<dbReference type="PANTHER" id="PTHR43475">
    <property type="entry name" value="METHYLTHIORIBOSE-1-PHOSPHATE ISOMERASE"/>
    <property type="match status" value="1"/>
</dbReference>
<sequence>MSILSELDSVKKELQEVLKEVSIVPIEWKDGKLRWIDVTSLPWEERYVESSDIYRVAEAIKRLEIRGAPAIGVTTALAVAMVAYNSPNNKDEMMKNIEKAVEILSHTRPTAYNLFWALNIMKKTFYESIDLSPQEIKEKLLSKALKIQIEDIKNNLKMGEIGEKLIQDGDTILTHCNTGSLATAGHGTALGVIKTAWKNGKKIKVIATETRPLLQGARLTAWELKKEGIPFKLITDNMVGIVMMKGMVHKVFVGADRILRTGHVINKIGTYGIAVLASYHKIPFYAVAPTSTFDLTTSPEDVIIENRDESEVTTVLNKLRIAPEGTSAYNFAFDMTPPDLVSGIVTEKGIVEKDYESNIKKLFE</sequence>
<dbReference type="InterPro" id="IPR042529">
    <property type="entry name" value="IF_2B-like_C"/>
</dbReference>
<dbReference type="SUPFAM" id="SSF100950">
    <property type="entry name" value="NagB/RpiA/CoA transferase-like"/>
    <property type="match status" value="1"/>
</dbReference>
<organism evidence="3">
    <name type="scientific">Fervidicoccus fontis</name>
    <dbReference type="NCBI Taxonomy" id="683846"/>
    <lineage>
        <taxon>Archaea</taxon>
        <taxon>Thermoproteota</taxon>
        <taxon>Thermoprotei</taxon>
        <taxon>Fervidicoccales</taxon>
        <taxon>Fervidicoccaceae</taxon>
        <taxon>Fervidicoccus</taxon>
    </lineage>
</organism>
<comment type="catalytic activity">
    <reaction evidence="2">
        <text>5-(methylsulfanyl)-alpha-D-ribose 1-phosphate = 5-(methylsulfanyl)-D-ribulose 1-phosphate</text>
        <dbReference type="Rhea" id="RHEA:19989"/>
        <dbReference type="ChEBI" id="CHEBI:58533"/>
        <dbReference type="ChEBI" id="CHEBI:58548"/>
        <dbReference type="EC" id="5.3.1.23"/>
    </reaction>
</comment>
<dbReference type="InterPro" id="IPR005251">
    <property type="entry name" value="IF-M1Pi"/>
</dbReference>
<dbReference type="InterPro" id="IPR027363">
    <property type="entry name" value="M1Pi_N"/>
</dbReference>
<feature type="binding site" evidence="2">
    <location>
        <position position="215"/>
    </location>
    <ligand>
        <name>substrate</name>
    </ligand>
</feature>
<dbReference type="InterPro" id="IPR000649">
    <property type="entry name" value="IF-2B-related"/>
</dbReference>
<dbReference type="NCBIfam" id="NF004326">
    <property type="entry name" value="PRK05720.1"/>
    <property type="match status" value="1"/>
</dbReference>
<dbReference type="Gene3D" id="1.20.120.420">
    <property type="entry name" value="translation initiation factor eif-2b, domain 1"/>
    <property type="match status" value="1"/>
</dbReference>
<evidence type="ECO:0000256" key="1">
    <source>
        <dbReference type="ARBA" id="ARBA00023235"/>
    </source>
</evidence>
<dbReference type="NCBIfam" id="TIGR00512">
    <property type="entry name" value="salvage_mtnA"/>
    <property type="match status" value="1"/>
</dbReference>
<dbReference type="FunFam" id="3.40.50.10470:FF:000006">
    <property type="entry name" value="Methylthioribose-1-phosphate isomerase"/>
    <property type="match status" value="1"/>
</dbReference>
<dbReference type="Proteomes" id="UP000886076">
    <property type="component" value="Unassembled WGS sequence"/>
</dbReference>
<keyword evidence="1 2" id="KW-0413">Isomerase</keyword>
<gene>
    <name evidence="3" type="primary">mtnA</name>
    <name evidence="3" type="ORF">ENO39_05340</name>
</gene>
<name>A0A7C2ZSG3_9CREN</name>
<evidence type="ECO:0000256" key="2">
    <source>
        <dbReference type="HAMAP-Rule" id="MF_01678"/>
    </source>
</evidence>
<accession>A0A7C2ZSG3</accession>
<dbReference type="Pfam" id="PF01008">
    <property type="entry name" value="IF-2B"/>
    <property type="match status" value="1"/>
</dbReference>
<dbReference type="GO" id="GO:0046523">
    <property type="term" value="F:S-methyl-5-thioribose-1-phosphate isomerase activity"/>
    <property type="evidence" value="ECO:0007669"/>
    <property type="project" value="UniProtKB-UniRule"/>
</dbReference>
<comment type="caution">
    <text evidence="3">The sequence shown here is derived from an EMBL/GenBank/DDBJ whole genome shotgun (WGS) entry which is preliminary data.</text>
</comment>
<feature type="site" description="Transition state stabilizer" evidence="2">
    <location>
        <position position="176"/>
    </location>
</feature>
<comment type="function">
    <text evidence="2">Catalyzes the interconversion of methylthioribose-1-phosphate (MTR-1-P) into methylthioribulose-1-phosphate (MTRu-1-P).</text>
</comment>
<dbReference type="GO" id="GO:0019509">
    <property type="term" value="P:L-methionine salvage from methylthioadenosine"/>
    <property type="evidence" value="ECO:0007669"/>
    <property type="project" value="UniProtKB-UniRule"/>
</dbReference>
<evidence type="ECO:0000313" key="3">
    <source>
        <dbReference type="EMBL" id="HEW64458.1"/>
    </source>
</evidence>